<proteinExistence type="inferred from homology"/>
<dbReference type="InterPro" id="IPR050365">
    <property type="entry name" value="TIM50"/>
</dbReference>
<accession>A0AAQ3NS45</accession>
<reference evidence="3 4" key="1">
    <citation type="journal article" date="2023" name="Life. Sci Alliance">
        <title>Evolutionary insights into 3D genome organization and epigenetic landscape of Vigna mungo.</title>
        <authorList>
            <person name="Junaid A."/>
            <person name="Singh B."/>
            <person name="Bhatia S."/>
        </authorList>
    </citation>
    <scope>NUCLEOTIDE SEQUENCE [LARGE SCALE GENOMIC DNA]</scope>
    <source>
        <strain evidence="3">Urdbean</strain>
    </source>
</reference>
<evidence type="ECO:0000313" key="4">
    <source>
        <dbReference type="Proteomes" id="UP001374535"/>
    </source>
</evidence>
<feature type="domain" description="FCP1 homology" evidence="2">
    <location>
        <begin position="107"/>
        <end position="264"/>
    </location>
</feature>
<keyword evidence="1" id="KW-0496">Mitochondrion</keyword>
<dbReference type="CDD" id="cd07521">
    <property type="entry name" value="HAD_FCP1-like"/>
    <property type="match status" value="1"/>
</dbReference>
<dbReference type="Proteomes" id="UP001374535">
    <property type="component" value="Chromosome 4"/>
</dbReference>
<dbReference type="AlphaFoldDB" id="A0AAQ3NS45"/>
<gene>
    <name evidence="3" type="ORF">V8G54_011708</name>
</gene>
<dbReference type="InterPro" id="IPR036412">
    <property type="entry name" value="HAD-like_sf"/>
</dbReference>
<organism evidence="3 4">
    <name type="scientific">Vigna mungo</name>
    <name type="common">Black gram</name>
    <name type="synonym">Phaseolus mungo</name>
    <dbReference type="NCBI Taxonomy" id="3915"/>
    <lineage>
        <taxon>Eukaryota</taxon>
        <taxon>Viridiplantae</taxon>
        <taxon>Streptophyta</taxon>
        <taxon>Embryophyta</taxon>
        <taxon>Tracheophyta</taxon>
        <taxon>Spermatophyta</taxon>
        <taxon>Magnoliopsida</taxon>
        <taxon>eudicotyledons</taxon>
        <taxon>Gunneridae</taxon>
        <taxon>Pentapetalae</taxon>
        <taxon>rosids</taxon>
        <taxon>fabids</taxon>
        <taxon>Fabales</taxon>
        <taxon>Fabaceae</taxon>
        <taxon>Papilionoideae</taxon>
        <taxon>50 kb inversion clade</taxon>
        <taxon>NPAAA clade</taxon>
        <taxon>indigoferoid/millettioid clade</taxon>
        <taxon>Phaseoleae</taxon>
        <taxon>Vigna</taxon>
    </lineage>
</organism>
<dbReference type="SMART" id="SM00577">
    <property type="entry name" value="CPDc"/>
    <property type="match status" value="1"/>
</dbReference>
<evidence type="ECO:0000259" key="2">
    <source>
        <dbReference type="PROSITE" id="PS50969"/>
    </source>
</evidence>
<dbReference type="GO" id="GO:0015031">
    <property type="term" value="P:protein transport"/>
    <property type="evidence" value="ECO:0007669"/>
    <property type="project" value="UniProtKB-KW"/>
</dbReference>
<comment type="subunit">
    <text evidence="1">Component of the TIM23 complex.</text>
</comment>
<keyword evidence="4" id="KW-1185">Reference proteome</keyword>
<evidence type="ECO:0000256" key="1">
    <source>
        <dbReference type="RuleBase" id="RU365079"/>
    </source>
</evidence>
<keyword evidence="1" id="KW-0811">Translocation</keyword>
<dbReference type="InterPro" id="IPR004274">
    <property type="entry name" value="FCP1_dom"/>
</dbReference>
<comment type="similarity">
    <text evidence="1">Belongs to the TIM50 family.</text>
</comment>
<dbReference type="InterPro" id="IPR056924">
    <property type="entry name" value="SH3_Tf2-1"/>
</dbReference>
<dbReference type="Gene3D" id="3.40.50.1000">
    <property type="entry name" value="HAD superfamily/HAD-like"/>
    <property type="match status" value="2"/>
</dbReference>
<dbReference type="Pfam" id="PF24626">
    <property type="entry name" value="SH3_Tf2-1"/>
    <property type="match status" value="1"/>
</dbReference>
<keyword evidence="1" id="KW-0809">Transit peptide</keyword>
<comment type="subcellular location">
    <subcellularLocation>
        <location evidence="1">Mitochondrion inner membrane</location>
        <topology evidence="1">Single-pass membrane protein</topology>
    </subcellularLocation>
</comment>
<dbReference type="PANTHER" id="PTHR12210">
    <property type="entry name" value="DULLARD PROTEIN PHOSPHATASE"/>
    <property type="match status" value="1"/>
</dbReference>
<dbReference type="EMBL" id="CP144697">
    <property type="protein sequence ID" value="WVZ14142.1"/>
    <property type="molecule type" value="Genomic_DNA"/>
</dbReference>
<dbReference type="PROSITE" id="PS50969">
    <property type="entry name" value="FCP1"/>
    <property type="match status" value="1"/>
</dbReference>
<comment type="function">
    <text evidence="1">Essential component of the TIM23 complex, a complex that mediates the translocation of transit peptide-containing proteins across the mitochondrial inner membrane.</text>
</comment>
<dbReference type="GO" id="GO:0005744">
    <property type="term" value="C:TIM23 mitochondrial import inner membrane translocase complex"/>
    <property type="evidence" value="ECO:0007669"/>
    <property type="project" value="UniProtKB-UniRule"/>
</dbReference>
<dbReference type="SUPFAM" id="SSF56784">
    <property type="entry name" value="HAD-like"/>
    <property type="match status" value="2"/>
</dbReference>
<evidence type="ECO:0000313" key="3">
    <source>
        <dbReference type="EMBL" id="WVZ14142.1"/>
    </source>
</evidence>
<dbReference type="InterPro" id="IPR023214">
    <property type="entry name" value="HAD_sf"/>
</dbReference>
<sequence length="542" mass="62794">MVCFSLKKRLSEIADCNFEEFLGSFQQLYDVLWFNSFLALPVIPSTREFQIINSNHYQHTFPKNSLNAWPSSVSHKTCKKRSTATLVLDLDGNFPLSFPKLLGFLTSKDLNFRFYENLSETLVHSSEFPCNADFTFKMKSRTIYVKKRPYLEEFLEKVSEMFEVVIFTASTRSYATKLLHILDPHNKFFSRRLYRDSCKWEDGHYLKDLRLLGIDMAKVFIIDNTPRRKEAKDSHTNYVTLVIMWSSLVLAIPKFDSVFTVQTDASSIGDLILFKGKIWLPYTCSLIPLLLHEFHCTPIYRDVKAFVEQCSTCQQTKLPTQRPSGLLQPIPPPSHGWEDLSFDFIIGLPPWGSLLYSLPRHQSSVTGITTCKLMKRFFGPFKITRRIGDVAYEVDLAAKIHNIFHVSLLRPHKGPLPSYPLSLSLDIEDHQPMLEPAAIGMPLEEATWEPWLQIQQQFHLEDKVLFELGEDVFRLHVNNGIPIKSWYWDCRDHALRNLLPLLEKLVDVDDVRPIIAARFWNRIKSAPPSTAHIRRKILLRNS</sequence>
<name>A0AAQ3NS45_VIGMU</name>
<dbReference type="Pfam" id="PF03031">
    <property type="entry name" value="NIF"/>
    <property type="match status" value="2"/>
</dbReference>
<keyword evidence="1" id="KW-0653">Protein transport</keyword>
<keyword evidence="1" id="KW-0813">Transport</keyword>
<protein>
    <recommendedName>
        <fullName evidence="1">Mitochondrial import inner membrane translocase subunit TIM50</fullName>
    </recommendedName>
</protein>